<gene>
    <name evidence="1" type="ORF">DHEL01_v204937</name>
</gene>
<sequence>MVKTSITGQSRSVLHLQAVSHTAGWSRDAFVHLPSKNVWDSKVTTRTAAYFEISGPYGVLWYSVDSSNSVKLQSTVDMGGALVRATNS</sequence>
<keyword evidence="2" id="KW-1185">Reference proteome</keyword>
<evidence type="ECO:0000313" key="1">
    <source>
        <dbReference type="EMBL" id="POS76672.1"/>
    </source>
</evidence>
<dbReference type="InParanoid" id="A0A2P5I2B3"/>
<proteinExistence type="predicted"/>
<name>A0A2P5I2B3_DIAHE</name>
<comment type="caution">
    <text evidence="1">The sequence shown here is derived from an EMBL/GenBank/DDBJ whole genome shotgun (WGS) entry which is preliminary data.</text>
</comment>
<protein>
    <submittedName>
        <fullName evidence="1">Uncharacterized protein</fullName>
    </submittedName>
</protein>
<reference evidence="1" key="1">
    <citation type="submission" date="2017-09" db="EMBL/GenBank/DDBJ databases">
        <title>Polyketide synthases of a Diaporthe helianthi virulent isolate.</title>
        <authorList>
            <person name="Baroncelli R."/>
        </authorList>
    </citation>
    <scope>NUCLEOTIDE SEQUENCE [LARGE SCALE GENOMIC DNA]</scope>
    <source>
        <strain evidence="1">7/96</strain>
    </source>
</reference>
<dbReference type="AlphaFoldDB" id="A0A2P5I2B3"/>
<organism evidence="1 2">
    <name type="scientific">Diaporthe helianthi</name>
    <dbReference type="NCBI Taxonomy" id="158607"/>
    <lineage>
        <taxon>Eukaryota</taxon>
        <taxon>Fungi</taxon>
        <taxon>Dikarya</taxon>
        <taxon>Ascomycota</taxon>
        <taxon>Pezizomycotina</taxon>
        <taxon>Sordariomycetes</taxon>
        <taxon>Sordariomycetidae</taxon>
        <taxon>Diaporthales</taxon>
        <taxon>Diaporthaceae</taxon>
        <taxon>Diaporthe</taxon>
    </lineage>
</organism>
<dbReference type="EMBL" id="MAVT02000345">
    <property type="protein sequence ID" value="POS76672.1"/>
    <property type="molecule type" value="Genomic_DNA"/>
</dbReference>
<dbReference type="Proteomes" id="UP000094444">
    <property type="component" value="Unassembled WGS sequence"/>
</dbReference>
<accession>A0A2P5I2B3</accession>
<evidence type="ECO:0000313" key="2">
    <source>
        <dbReference type="Proteomes" id="UP000094444"/>
    </source>
</evidence>